<feature type="non-terminal residue" evidence="2">
    <location>
        <position position="1"/>
    </location>
</feature>
<feature type="transmembrane region" description="Helical" evidence="1">
    <location>
        <begin position="28"/>
        <end position="46"/>
    </location>
</feature>
<proteinExistence type="predicted"/>
<evidence type="ECO:0000313" key="2">
    <source>
        <dbReference type="EMBL" id="SVE17588.1"/>
    </source>
</evidence>
<dbReference type="AlphaFoldDB" id="A0A383BDS6"/>
<protein>
    <recommendedName>
        <fullName evidence="3">Acyltransferase</fullName>
    </recommendedName>
</protein>
<keyword evidence="1" id="KW-0812">Transmembrane</keyword>
<evidence type="ECO:0000256" key="1">
    <source>
        <dbReference type="SAM" id="Phobius"/>
    </source>
</evidence>
<gene>
    <name evidence="2" type="ORF">METZ01_LOCUS470442</name>
</gene>
<accession>A0A383BDS6</accession>
<sequence>GMGLISYSAYLWHVPLLVFARHQHYNELSLSVTMTLIFCTFVFSYLTWKYVENPFRNKKIFSRRSIFISSLAGSLFFVAFGLFVSNIYKNNESEMAYTLSQNPVMVTASNVDERLFVKFRTQFENLDPDLLIIGSSRIMQIGNHNSKMNSLNLGVSGASLEDHIAILDLATSKFNPKIIFIGADPWLFNQNSNQLRWQVLRKEYESALYKFNKGNVVVGAQNLQADKVLNKRDFSQNTRFLRGKYT</sequence>
<organism evidence="2">
    <name type="scientific">marine metagenome</name>
    <dbReference type="NCBI Taxonomy" id="408172"/>
    <lineage>
        <taxon>unclassified sequences</taxon>
        <taxon>metagenomes</taxon>
        <taxon>ecological metagenomes</taxon>
    </lineage>
</organism>
<feature type="transmembrane region" description="Helical" evidence="1">
    <location>
        <begin position="66"/>
        <end position="88"/>
    </location>
</feature>
<keyword evidence="1" id="KW-0472">Membrane</keyword>
<reference evidence="2" key="1">
    <citation type="submission" date="2018-05" db="EMBL/GenBank/DDBJ databases">
        <authorList>
            <person name="Lanie J.A."/>
            <person name="Ng W.-L."/>
            <person name="Kazmierczak K.M."/>
            <person name="Andrzejewski T.M."/>
            <person name="Davidsen T.M."/>
            <person name="Wayne K.J."/>
            <person name="Tettelin H."/>
            <person name="Glass J.I."/>
            <person name="Rusch D."/>
            <person name="Podicherti R."/>
            <person name="Tsui H.-C.T."/>
            <person name="Winkler M.E."/>
        </authorList>
    </citation>
    <scope>NUCLEOTIDE SEQUENCE</scope>
</reference>
<name>A0A383BDS6_9ZZZZ</name>
<dbReference type="PANTHER" id="PTHR23028">
    <property type="entry name" value="ACETYLTRANSFERASE"/>
    <property type="match status" value="1"/>
</dbReference>
<dbReference type="InterPro" id="IPR050879">
    <property type="entry name" value="Acyltransferase_3"/>
</dbReference>
<feature type="non-terminal residue" evidence="2">
    <location>
        <position position="246"/>
    </location>
</feature>
<keyword evidence="1" id="KW-1133">Transmembrane helix</keyword>
<evidence type="ECO:0008006" key="3">
    <source>
        <dbReference type="Google" id="ProtNLM"/>
    </source>
</evidence>
<dbReference type="EMBL" id="UINC01199250">
    <property type="protein sequence ID" value="SVE17588.1"/>
    <property type="molecule type" value="Genomic_DNA"/>
</dbReference>